<evidence type="ECO:0000313" key="1">
    <source>
        <dbReference type="EMBL" id="TGY95497.1"/>
    </source>
</evidence>
<dbReference type="EMBL" id="SRYA01000028">
    <property type="protein sequence ID" value="TGY95497.1"/>
    <property type="molecule type" value="Genomic_DNA"/>
</dbReference>
<dbReference type="Proteomes" id="UP000304953">
    <property type="component" value="Unassembled WGS sequence"/>
</dbReference>
<evidence type="ECO:0000313" key="2">
    <source>
        <dbReference type="Proteomes" id="UP000304953"/>
    </source>
</evidence>
<sequence>MTGQKETIDLLLAESFKELACRQPIEKITIKAITDKAGVIRPTFYNHFQDKYELLEWIIRVQILEPTKPLIQAGMVDEAFLLVFTSVKKEKEFYEKAVRLEGQNSFENIIRNCIGDAFLEVIQSRKPTLHKRHPWLTPEHIALFYAQAMSFVVIHWIKSGMEVEPREITDIYNYMITRSMTQVIEEL</sequence>
<comment type="caution">
    <text evidence="1">The sequence shown here is derived from an EMBL/GenBank/DDBJ whole genome shotgun (WGS) entry which is preliminary data.</text>
</comment>
<protein>
    <submittedName>
        <fullName evidence="1">TetR family transcriptional regulator</fullName>
    </submittedName>
</protein>
<keyword evidence="2" id="KW-1185">Reference proteome</keyword>
<name>A0AC61RVE1_9FIRM</name>
<gene>
    <name evidence="1" type="ORF">E5329_14490</name>
</gene>
<reference evidence="1" key="1">
    <citation type="submission" date="2019-04" db="EMBL/GenBank/DDBJ databases">
        <title>Microbes associate with the intestines of laboratory mice.</title>
        <authorList>
            <person name="Navarre W."/>
            <person name="Wong E."/>
            <person name="Huang K."/>
            <person name="Tropini C."/>
            <person name="Ng K."/>
            <person name="Yu B."/>
        </authorList>
    </citation>
    <scope>NUCLEOTIDE SEQUENCE</scope>
    <source>
        <strain evidence="1">NM01_1-7b</strain>
    </source>
</reference>
<accession>A0AC61RVE1</accession>
<organism evidence="1 2">
    <name type="scientific">Petralouisia muris</name>
    <dbReference type="NCBI Taxonomy" id="3032872"/>
    <lineage>
        <taxon>Bacteria</taxon>
        <taxon>Bacillati</taxon>
        <taxon>Bacillota</taxon>
        <taxon>Clostridia</taxon>
        <taxon>Lachnospirales</taxon>
        <taxon>Lachnospiraceae</taxon>
        <taxon>Petralouisia</taxon>
    </lineage>
</organism>
<proteinExistence type="predicted"/>